<reference evidence="1" key="1">
    <citation type="journal article" date="2018" name="Int. J. Syst. Evol. Microbiol.">
        <title>Carboxylicivirga sediminis sp. nov., isolated from coastal sediment.</title>
        <authorList>
            <person name="Wang F.Q."/>
            <person name="Ren L.H."/>
            <person name="Zou R.J."/>
            <person name="Sun Y.Z."/>
            <person name="Liu X.J."/>
            <person name="Jiang F."/>
            <person name="Liu L.J."/>
        </authorList>
    </citation>
    <scope>NUCLEOTIDE SEQUENCE</scope>
    <source>
        <strain evidence="1">JR1</strain>
    </source>
</reference>
<name>A0A941F2V2_9BACT</name>
<gene>
    <name evidence="1" type="ORF">KDU71_06915</name>
</gene>
<accession>A0A941F2V2</accession>
<sequence>MKTVIQIVLTIAIIALGYYCVESINKPIRFQEQHEIRKNANVEKLILTRDAQVAYKSVYNKYTGSFDTLINFILNDSLPLVKKEGSLTDSMREAGMTEIKALALGIISRDTIRVSVKDSLFPAGYPVDSLKYIPFVEGGKMYEMGAGVVETGSGVKVQVFEAKVHNNIYLAGLEAQEVINLNDKTEKLERYPGLKVGSLEAANNNAGNWE</sequence>
<dbReference type="EMBL" id="JAGTAR010000008">
    <property type="protein sequence ID" value="MBR8535284.1"/>
    <property type="molecule type" value="Genomic_DNA"/>
</dbReference>
<proteinExistence type="predicted"/>
<dbReference type="AlphaFoldDB" id="A0A941F2V2"/>
<organism evidence="1 2">
    <name type="scientific">Carboxylicivirga sediminis</name>
    <dbReference type="NCBI Taxonomy" id="2006564"/>
    <lineage>
        <taxon>Bacteria</taxon>
        <taxon>Pseudomonadati</taxon>
        <taxon>Bacteroidota</taxon>
        <taxon>Bacteroidia</taxon>
        <taxon>Marinilabiliales</taxon>
        <taxon>Marinilabiliaceae</taxon>
        <taxon>Carboxylicivirga</taxon>
    </lineage>
</organism>
<evidence type="ECO:0000313" key="2">
    <source>
        <dbReference type="Proteomes" id="UP000679220"/>
    </source>
</evidence>
<evidence type="ECO:0000313" key="1">
    <source>
        <dbReference type="EMBL" id="MBR8535284.1"/>
    </source>
</evidence>
<reference evidence="1" key="2">
    <citation type="submission" date="2021-04" db="EMBL/GenBank/DDBJ databases">
        <authorList>
            <person name="Zhang T."/>
            <person name="Zhang Y."/>
            <person name="Lu D."/>
            <person name="Zuo D."/>
            <person name="Du Z."/>
        </authorList>
    </citation>
    <scope>NUCLEOTIDE SEQUENCE</scope>
    <source>
        <strain evidence="1">JR1</strain>
    </source>
</reference>
<protein>
    <submittedName>
        <fullName evidence="1">Uncharacterized protein</fullName>
    </submittedName>
</protein>
<comment type="caution">
    <text evidence="1">The sequence shown here is derived from an EMBL/GenBank/DDBJ whole genome shotgun (WGS) entry which is preliminary data.</text>
</comment>
<dbReference type="Proteomes" id="UP000679220">
    <property type="component" value="Unassembled WGS sequence"/>
</dbReference>
<keyword evidence="2" id="KW-1185">Reference proteome</keyword>
<dbReference type="RefSeq" id="WP_212189188.1">
    <property type="nucleotide sequence ID" value="NZ_JAGTAR010000008.1"/>
</dbReference>